<feature type="transmembrane region" description="Helical" evidence="1">
    <location>
        <begin position="107"/>
        <end position="134"/>
    </location>
</feature>
<gene>
    <name evidence="2" type="ORF">A2V97_03330</name>
</gene>
<feature type="transmembrane region" description="Helical" evidence="1">
    <location>
        <begin position="320"/>
        <end position="340"/>
    </location>
</feature>
<sequence length="489" mass="57011">MIVLLSIISIFLAFCFRASTFLDPDFGWHIRMGEIISRAGIPTRDPFSYTMPSFPFISHEWLVDVLLKNLYESLGMTGLSLIFTTIAFLALYPALRGGDGRRTFWEVSLVLGFGIIFPYFGVRPQVVTWLFWAIFLTLVLSQKVWDKWRFFLPFFFVVWVNLHASFAIGIVSLALIGIFSFWEKRKRRVDLILVFLLSTLATFINPYGPRIWYEVWLSISDTSLRWSILEWQPAFFSVNLALIFYLVVSVFLIWRSRKRYGIYELSLYFFFLLQGLASTRHIPLWVILSIPMTIRAFGFLLASVKGIAFGEKRFKLVYKWTLYLSVVIALLQSFIILGAANSMDEEGFYPKGAVLFLKQNLPQGEIFSVYGWGGYLIWKLPEKKVFIDGRMPSWRYGENPTSESSYAMRDYTDVLNGRIPYQEIFEKYGVSVVLWPKDKPLKFFDTLSQKLEQVLFKKGEPFNLVKELEKDGWQKVYEDQVAVIYQHPQ</sequence>
<keyword evidence="1" id="KW-1133">Transmembrane helix</keyword>
<accession>A0A1F7XL78</accession>
<organism evidence="2 3">
    <name type="scientific">Candidatus Woesebacteria bacterium RBG_16_42_24</name>
    <dbReference type="NCBI Taxonomy" id="1802485"/>
    <lineage>
        <taxon>Bacteria</taxon>
        <taxon>Candidatus Woeseibacteriota</taxon>
    </lineage>
</organism>
<reference evidence="2 3" key="1">
    <citation type="journal article" date="2016" name="Nat. Commun.">
        <title>Thousands of microbial genomes shed light on interconnected biogeochemical processes in an aquifer system.</title>
        <authorList>
            <person name="Anantharaman K."/>
            <person name="Brown C.T."/>
            <person name="Hug L.A."/>
            <person name="Sharon I."/>
            <person name="Castelle C.J."/>
            <person name="Probst A.J."/>
            <person name="Thomas B.C."/>
            <person name="Singh A."/>
            <person name="Wilkins M.J."/>
            <person name="Karaoz U."/>
            <person name="Brodie E.L."/>
            <person name="Williams K.H."/>
            <person name="Hubbard S.S."/>
            <person name="Banfield J.F."/>
        </authorList>
    </citation>
    <scope>NUCLEOTIDE SEQUENCE [LARGE SCALE GENOMIC DNA]</scope>
</reference>
<feature type="transmembrane region" description="Helical" evidence="1">
    <location>
        <begin position="261"/>
        <end position="278"/>
    </location>
</feature>
<evidence type="ECO:0000313" key="2">
    <source>
        <dbReference type="EMBL" id="OGM15781.1"/>
    </source>
</evidence>
<dbReference type="EMBL" id="MGFX01000001">
    <property type="protein sequence ID" value="OGM15781.1"/>
    <property type="molecule type" value="Genomic_DNA"/>
</dbReference>
<dbReference type="STRING" id="1802485.A2V97_03330"/>
<feature type="transmembrane region" description="Helical" evidence="1">
    <location>
        <begin position="74"/>
        <end position="95"/>
    </location>
</feature>
<dbReference type="AlphaFoldDB" id="A0A1F7XL78"/>
<name>A0A1F7XL78_9BACT</name>
<comment type="caution">
    <text evidence="2">The sequence shown here is derived from an EMBL/GenBank/DDBJ whole genome shotgun (WGS) entry which is preliminary data.</text>
</comment>
<evidence type="ECO:0008006" key="4">
    <source>
        <dbReference type="Google" id="ProtNLM"/>
    </source>
</evidence>
<feature type="transmembrane region" description="Helical" evidence="1">
    <location>
        <begin position="154"/>
        <end position="179"/>
    </location>
</feature>
<protein>
    <recommendedName>
        <fullName evidence="4">Glycosyltransferase RgtA/B/C/D-like domain-containing protein</fullName>
    </recommendedName>
</protein>
<proteinExistence type="predicted"/>
<evidence type="ECO:0000256" key="1">
    <source>
        <dbReference type="SAM" id="Phobius"/>
    </source>
</evidence>
<feature type="transmembrane region" description="Helical" evidence="1">
    <location>
        <begin position="233"/>
        <end position="254"/>
    </location>
</feature>
<keyword evidence="1" id="KW-0812">Transmembrane</keyword>
<keyword evidence="1" id="KW-0472">Membrane</keyword>
<evidence type="ECO:0000313" key="3">
    <source>
        <dbReference type="Proteomes" id="UP000177382"/>
    </source>
</evidence>
<dbReference type="Proteomes" id="UP000177382">
    <property type="component" value="Unassembled WGS sequence"/>
</dbReference>
<feature type="transmembrane region" description="Helical" evidence="1">
    <location>
        <begin position="284"/>
        <end position="308"/>
    </location>
</feature>
<feature type="transmembrane region" description="Helical" evidence="1">
    <location>
        <begin position="191"/>
        <end position="213"/>
    </location>
</feature>